<evidence type="ECO:0000313" key="3">
    <source>
        <dbReference type="EMBL" id="RIV87706.1"/>
    </source>
</evidence>
<proteinExistence type="predicted"/>
<feature type="chain" id="PRO_5019291894" evidence="2">
    <location>
        <begin position="28"/>
        <end position="430"/>
    </location>
</feature>
<dbReference type="Gene3D" id="1.25.40.10">
    <property type="entry name" value="Tetratricopeptide repeat domain"/>
    <property type="match status" value="1"/>
</dbReference>
<dbReference type="InterPro" id="IPR019734">
    <property type="entry name" value="TPR_rpt"/>
</dbReference>
<comment type="caution">
    <text evidence="3">The sequence shown here is derived from an EMBL/GenBank/DDBJ whole genome shotgun (WGS) entry which is preliminary data.</text>
</comment>
<dbReference type="SUPFAM" id="SSF48452">
    <property type="entry name" value="TPR-like"/>
    <property type="match status" value="1"/>
</dbReference>
<feature type="repeat" description="TPR" evidence="1">
    <location>
        <begin position="51"/>
        <end position="84"/>
    </location>
</feature>
<dbReference type="InterPro" id="IPR011990">
    <property type="entry name" value="TPR-like_helical_dom_sf"/>
</dbReference>
<keyword evidence="2" id="KW-0732">Signal</keyword>
<dbReference type="AlphaFoldDB" id="A0A418NUE5"/>
<dbReference type="OrthoDB" id="6116449at2"/>
<gene>
    <name evidence="3" type="ORF">D2V07_05040</name>
</gene>
<evidence type="ECO:0000256" key="2">
    <source>
        <dbReference type="SAM" id="SignalP"/>
    </source>
</evidence>
<dbReference type="Pfam" id="PF14559">
    <property type="entry name" value="TPR_19"/>
    <property type="match status" value="1"/>
</dbReference>
<organism evidence="3 4">
    <name type="scientific">Aurantiacibacter zhengii</name>
    <dbReference type="NCBI Taxonomy" id="2307003"/>
    <lineage>
        <taxon>Bacteria</taxon>
        <taxon>Pseudomonadati</taxon>
        <taxon>Pseudomonadota</taxon>
        <taxon>Alphaproteobacteria</taxon>
        <taxon>Sphingomonadales</taxon>
        <taxon>Erythrobacteraceae</taxon>
        <taxon>Aurantiacibacter</taxon>
    </lineage>
</organism>
<keyword evidence="4" id="KW-1185">Reference proteome</keyword>
<dbReference type="EMBL" id="QXFL01000002">
    <property type="protein sequence ID" value="RIV87706.1"/>
    <property type="molecule type" value="Genomic_DNA"/>
</dbReference>
<dbReference type="PROSITE" id="PS50005">
    <property type="entry name" value="TPR"/>
    <property type="match status" value="1"/>
</dbReference>
<sequence length="430" mass="46111">MKRSPGFRTHTGIAAALLIALASPASAQSGGDAERSWSELSAQVDSRAGDPEFDYALAIAAIDTGRYGEAIIALQRVLAVQPDNAAARAELARAYAMAGDIDTAREEFATVVDDPSLPDPVRQRFTGFVRQFEEQISGGGSSVSGFVDARVGHDSNVNAATDLTTLTIPLFSFLGPGTLGAGARAQDDEFAELSLGISGVHAVGRQDRIFGSLLGNARENFDVSAFSQESLTATAGYAHSFANRDVISLSAQAQVFALDWDGYRDSVGAILQYTHMTGGGQALTVSTQYNRLNYSGQPLLDADRAAIAIGYVTKNLSASVQGGVEETRRLAGDHYSNWFATASLGAELPLSQRLALVAGGSFDLRRYDAPDPLFLVSRSDERLDLQGGLKVALTRNIFLQPRVTYTRNWSNIALYDYERWTASAGLRFEF</sequence>
<evidence type="ECO:0000256" key="1">
    <source>
        <dbReference type="PROSITE-ProRule" id="PRU00339"/>
    </source>
</evidence>
<name>A0A418NUE5_9SPHN</name>
<protein>
    <submittedName>
        <fullName evidence="3">Tetratricopeptide repeat protein</fullName>
    </submittedName>
</protein>
<dbReference type="Proteomes" id="UP000286576">
    <property type="component" value="Unassembled WGS sequence"/>
</dbReference>
<accession>A0A418NUE5</accession>
<dbReference type="RefSeq" id="WP_119585393.1">
    <property type="nucleotide sequence ID" value="NZ_CAWODQ010000012.1"/>
</dbReference>
<dbReference type="SUPFAM" id="SSF56935">
    <property type="entry name" value="Porins"/>
    <property type="match status" value="1"/>
</dbReference>
<keyword evidence="1" id="KW-0802">TPR repeat</keyword>
<evidence type="ECO:0000313" key="4">
    <source>
        <dbReference type="Proteomes" id="UP000286576"/>
    </source>
</evidence>
<reference evidence="3 4" key="1">
    <citation type="submission" date="2018-08" db="EMBL/GenBank/DDBJ databases">
        <title>Erythrobacter zhengii sp.nov., a bacterium isolated from deep-sea sediment.</title>
        <authorList>
            <person name="Fang C."/>
            <person name="Wu Y.-H."/>
            <person name="Sun C."/>
            <person name="Wang H."/>
            <person name="Cheng H."/>
            <person name="Meng F.-X."/>
            <person name="Wang C.-S."/>
            <person name="Xu X.-W."/>
        </authorList>
    </citation>
    <scope>NUCLEOTIDE SEQUENCE [LARGE SCALE GENOMIC DNA]</scope>
    <source>
        <strain evidence="3 4">V18</strain>
    </source>
</reference>
<feature type="signal peptide" evidence="2">
    <location>
        <begin position="1"/>
        <end position="27"/>
    </location>
</feature>